<feature type="transmembrane region" description="Helical" evidence="1">
    <location>
        <begin position="40"/>
        <end position="61"/>
    </location>
</feature>
<keyword evidence="1" id="KW-0812">Transmembrane</keyword>
<evidence type="ECO:0000313" key="3">
    <source>
        <dbReference type="Proteomes" id="UP000242886"/>
    </source>
</evidence>
<proteinExistence type="predicted"/>
<keyword evidence="1" id="KW-1133">Transmembrane helix</keyword>
<feature type="transmembrane region" description="Helical" evidence="1">
    <location>
        <begin position="12"/>
        <end position="34"/>
    </location>
</feature>
<dbReference type="AlphaFoldDB" id="A0A7Z7MUN9"/>
<evidence type="ECO:0000256" key="1">
    <source>
        <dbReference type="SAM" id="Phobius"/>
    </source>
</evidence>
<dbReference type="RefSeq" id="WP_154716176.1">
    <property type="nucleotide sequence ID" value="NZ_LT837803.1"/>
</dbReference>
<dbReference type="Proteomes" id="UP000242886">
    <property type="component" value="Chromosome SDENCHOL"/>
</dbReference>
<evidence type="ECO:0008006" key="4">
    <source>
        <dbReference type="Google" id="ProtNLM"/>
    </source>
</evidence>
<gene>
    <name evidence="2" type="ORF">SDENCHOL_10938</name>
</gene>
<reference evidence="2" key="1">
    <citation type="submission" date="2017-03" db="EMBL/GenBank/DDBJ databases">
        <authorList>
            <consortium name="AG Boll"/>
        </authorList>
    </citation>
    <scope>NUCLEOTIDE SEQUENCE [LARGE SCALE GENOMIC DNA]</scope>
    <source>
        <strain evidence="2">Chol</strain>
    </source>
</reference>
<sequence>MIGVRARGELFWVALGQGCTLLLGVLTLKLLTVLLGPEEYGSFVLALSIAVIFVSVVEVILRSSQRFEAILLEDNGGI</sequence>
<organism evidence="2 3">
    <name type="scientific">Sterolibacterium denitrificans</name>
    <dbReference type="NCBI Taxonomy" id="157592"/>
    <lineage>
        <taxon>Bacteria</taxon>
        <taxon>Pseudomonadati</taxon>
        <taxon>Pseudomonadota</taxon>
        <taxon>Betaproteobacteria</taxon>
        <taxon>Nitrosomonadales</taxon>
        <taxon>Sterolibacteriaceae</taxon>
        <taxon>Sterolibacterium</taxon>
    </lineage>
</organism>
<name>A0A7Z7MUN9_9PROT</name>
<keyword evidence="1" id="KW-0472">Membrane</keyword>
<protein>
    <recommendedName>
        <fullName evidence="4">Polysaccharide biosynthesis protein</fullName>
    </recommendedName>
</protein>
<dbReference type="EMBL" id="LT837803">
    <property type="protein sequence ID" value="SMB23856.1"/>
    <property type="molecule type" value="Genomic_DNA"/>
</dbReference>
<keyword evidence="3" id="KW-1185">Reference proteome</keyword>
<evidence type="ECO:0000313" key="2">
    <source>
        <dbReference type="EMBL" id="SMB23856.1"/>
    </source>
</evidence>
<accession>A0A7Z7MUN9</accession>